<evidence type="ECO:0000256" key="1">
    <source>
        <dbReference type="ARBA" id="ARBA00004141"/>
    </source>
</evidence>
<evidence type="ECO:0000256" key="3">
    <source>
        <dbReference type="ARBA" id="ARBA00022989"/>
    </source>
</evidence>
<feature type="transmembrane region" description="Helical" evidence="6">
    <location>
        <begin position="162"/>
        <end position="183"/>
    </location>
</feature>
<evidence type="ECO:0000256" key="4">
    <source>
        <dbReference type="ARBA" id="ARBA00023136"/>
    </source>
</evidence>
<feature type="domain" description="MARVEL" evidence="7">
    <location>
        <begin position="27"/>
        <end position="175"/>
    </location>
</feature>
<feature type="transmembrane region" description="Helical" evidence="6">
    <location>
        <begin position="104"/>
        <end position="123"/>
    </location>
</feature>
<evidence type="ECO:0000256" key="2">
    <source>
        <dbReference type="ARBA" id="ARBA00022692"/>
    </source>
</evidence>
<keyword evidence="9" id="KW-1185">Reference proteome</keyword>
<feature type="transmembrane region" description="Helical" evidence="6">
    <location>
        <begin position="62"/>
        <end position="84"/>
    </location>
</feature>
<feature type="region of interest" description="Disordered" evidence="5">
    <location>
        <begin position="206"/>
        <end position="339"/>
    </location>
</feature>
<feature type="compositionally biased region" description="Basic and acidic residues" evidence="5">
    <location>
        <begin position="209"/>
        <end position="224"/>
    </location>
</feature>
<accession>A0A8H7BJN4</accession>
<dbReference type="Proteomes" id="UP000605846">
    <property type="component" value="Unassembled WGS sequence"/>
</dbReference>
<comment type="caution">
    <text evidence="8">The sequence shown here is derived from an EMBL/GenBank/DDBJ whole genome shotgun (WGS) entry which is preliminary data.</text>
</comment>
<evidence type="ECO:0000256" key="6">
    <source>
        <dbReference type="SAM" id="Phobius"/>
    </source>
</evidence>
<keyword evidence="3 6" id="KW-1133">Transmembrane helix</keyword>
<protein>
    <recommendedName>
        <fullName evidence="7">MARVEL domain-containing protein</fullName>
    </recommendedName>
</protein>
<evidence type="ECO:0000313" key="8">
    <source>
        <dbReference type="EMBL" id="KAF7723484.1"/>
    </source>
</evidence>
<organism evidence="8 9">
    <name type="scientific">Apophysomyces ossiformis</name>
    <dbReference type="NCBI Taxonomy" id="679940"/>
    <lineage>
        <taxon>Eukaryota</taxon>
        <taxon>Fungi</taxon>
        <taxon>Fungi incertae sedis</taxon>
        <taxon>Mucoromycota</taxon>
        <taxon>Mucoromycotina</taxon>
        <taxon>Mucoromycetes</taxon>
        <taxon>Mucorales</taxon>
        <taxon>Mucorineae</taxon>
        <taxon>Mucoraceae</taxon>
        <taxon>Apophysomyces</taxon>
    </lineage>
</organism>
<sequence length="339" mass="38540">MGRALNLELPVSVPDNMPHVGTAKAWLHVVQVVTTFLTICVVAPIIATENRFYGGSQPGPNWTLVVAIMSIVIPICLVYFPWAYDRQSKFKKLGKFFLKPRTNLIFTSFYSVLWATASISITVHSNNPVHCNFDSALQKKYGDSYMSAWATQCNLAKATAGFAWITCLMWVATLLCTLVIFWSEKQSVRNNLREHEMNKQMALNMQQEEEARQYQSAHKDYYREEESDLGGGRPQSFEQARPLQAPVPPAHHASPFESPYDPPVGAEQPQQSYYHAPSAPPQPMPEQTDYAYQEYHQRTPEQAHMIQQQPYQNTPPVSYTPMPMPEPSAYAQQQQAHHF</sequence>
<name>A0A8H7BJN4_9FUNG</name>
<dbReference type="EMBL" id="JABAYA010000150">
    <property type="protein sequence ID" value="KAF7723484.1"/>
    <property type="molecule type" value="Genomic_DNA"/>
</dbReference>
<proteinExistence type="predicted"/>
<dbReference type="Pfam" id="PF01284">
    <property type="entry name" value="MARVEL"/>
    <property type="match status" value="1"/>
</dbReference>
<dbReference type="PANTHER" id="PTHR37451">
    <property type="entry name" value="MARVEL DOMAIN"/>
    <property type="match status" value="1"/>
</dbReference>
<dbReference type="InterPro" id="IPR008253">
    <property type="entry name" value="Marvel"/>
</dbReference>
<gene>
    <name evidence="8" type="ORF">EC973_001995</name>
</gene>
<dbReference type="GO" id="GO:0016020">
    <property type="term" value="C:membrane"/>
    <property type="evidence" value="ECO:0007669"/>
    <property type="project" value="UniProtKB-SubCell"/>
</dbReference>
<reference evidence="8" key="1">
    <citation type="submission" date="2020-01" db="EMBL/GenBank/DDBJ databases">
        <title>Genome Sequencing of Three Apophysomyces-Like Fungal Strains Confirms a Novel Fungal Genus in the Mucoromycota with divergent Burkholderia-like Endosymbiotic Bacteria.</title>
        <authorList>
            <person name="Stajich J.E."/>
            <person name="Macias A.M."/>
            <person name="Carter-House D."/>
            <person name="Lovett B."/>
            <person name="Kasson L.R."/>
            <person name="Berry K."/>
            <person name="Grigoriev I."/>
            <person name="Chang Y."/>
            <person name="Spatafora J."/>
            <person name="Kasson M.T."/>
        </authorList>
    </citation>
    <scope>NUCLEOTIDE SEQUENCE</scope>
    <source>
        <strain evidence="8">NRRL A-21654</strain>
    </source>
</reference>
<feature type="compositionally biased region" description="Polar residues" evidence="5">
    <location>
        <begin position="330"/>
        <end position="339"/>
    </location>
</feature>
<dbReference type="AlphaFoldDB" id="A0A8H7BJN4"/>
<evidence type="ECO:0000256" key="5">
    <source>
        <dbReference type="SAM" id="MobiDB-lite"/>
    </source>
</evidence>
<dbReference type="OrthoDB" id="2218151at2759"/>
<feature type="transmembrane region" description="Helical" evidence="6">
    <location>
        <begin position="25"/>
        <end position="47"/>
    </location>
</feature>
<keyword evidence="2 6" id="KW-0812">Transmembrane</keyword>
<evidence type="ECO:0000259" key="7">
    <source>
        <dbReference type="Pfam" id="PF01284"/>
    </source>
</evidence>
<feature type="compositionally biased region" description="Polar residues" evidence="5">
    <location>
        <begin position="305"/>
        <end position="317"/>
    </location>
</feature>
<evidence type="ECO:0000313" key="9">
    <source>
        <dbReference type="Proteomes" id="UP000605846"/>
    </source>
</evidence>
<dbReference type="PANTHER" id="PTHR37451:SF1">
    <property type="entry name" value="MARVEL DOMAIN-CONTAINING PROTEIN"/>
    <property type="match status" value="1"/>
</dbReference>
<comment type="subcellular location">
    <subcellularLocation>
        <location evidence="1">Membrane</location>
        <topology evidence="1">Multi-pass membrane protein</topology>
    </subcellularLocation>
</comment>
<keyword evidence="4 6" id="KW-0472">Membrane</keyword>